<feature type="region of interest" description="Disordered" evidence="1">
    <location>
        <begin position="27"/>
        <end position="58"/>
    </location>
</feature>
<evidence type="ECO:0000313" key="3">
    <source>
        <dbReference type="EMBL" id="CAJ1935113.1"/>
    </source>
</evidence>
<feature type="compositionally biased region" description="Polar residues" evidence="1">
    <location>
        <begin position="27"/>
        <end position="38"/>
    </location>
</feature>
<dbReference type="EMBL" id="CAKOGP040000446">
    <property type="protein sequence ID" value="CAJ1935113.1"/>
    <property type="molecule type" value="Genomic_DNA"/>
</dbReference>
<sequence length="226" mass="25096">MNEQYITEDNNSVTEVSANGQTYGNMSVASESGFNSSADGYDNRKKSNSSIQEQDVAKHEQQAVNRSKLVVALFLLLAACASAAGTYLFVEQQERKDFEDQFHSYATEFVAVTRQKTDQLFNALNSFSVSVSSEAKATNQSWPFVTISDYSTKVRLFAELIDVPGATMAFLPVVNGADHVQWATHTMEDARGYFQNAINTEAFDMTVDELMALTTPLVHYYDEENG</sequence>
<evidence type="ECO:0000313" key="4">
    <source>
        <dbReference type="Proteomes" id="UP001295423"/>
    </source>
</evidence>
<evidence type="ECO:0000256" key="2">
    <source>
        <dbReference type="SAM" id="Phobius"/>
    </source>
</evidence>
<organism evidence="3 4">
    <name type="scientific">Cylindrotheca closterium</name>
    <dbReference type="NCBI Taxonomy" id="2856"/>
    <lineage>
        <taxon>Eukaryota</taxon>
        <taxon>Sar</taxon>
        <taxon>Stramenopiles</taxon>
        <taxon>Ochrophyta</taxon>
        <taxon>Bacillariophyta</taxon>
        <taxon>Bacillariophyceae</taxon>
        <taxon>Bacillariophycidae</taxon>
        <taxon>Bacillariales</taxon>
        <taxon>Bacillariaceae</taxon>
        <taxon>Cylindrotheca</taxon>
    </lineage>
</organism>
<accession>A0AAD2CLA2</accession>
<keyword evidence="2" id="KW-0472">Membrane</keyword>
<comment type="caution">
    <text evidence="3">The sequence shown here is derived from an EMBL/GenBank/DDBJ whole genome shotgun (WGS) entry which is preliminary data.</text>
</comment>
<evidence type="ECO:0000256" key="1">
    <source>
        <dbReference type="SAM" id="MobiDB-lite"/>
    </source>
</evidence>
<keyword evidence="2" id="KW-0812">Transmembrane</keyword>
<name>A0AAD2CLA2_9STRA</name>
<proteinExistence type="predicted"/>
<gene>
    <name evidence="3" type="ORF">CYCCA115_LOCUS4451</name>
</gene>
<dbReference type="Proteomes" id="UP001295423">
    <property type="component" value="Unassembled WGS sequence"/>
</dbReference>
<reference evidence="3" key="1">
    <citation type="submission" date="2023-08" db="EMBL/GenBank/DDBJ databases">
        <authorList>
            <person name="Audoor S."/>
            <person name="Bilcke G."/>
        </authorList>
    </citation>
    <scope>NUCLEOTIDE SEQUENCE</scope>
</reference>
<feature type="transmembrane region" description="Helical" evidence="2">
    <location>
        <begin position="69"/>
        <end position="90"/>
    </location>
</feature>
<protein>
    <submittedName>
        <fullName evidence="3">Uncharacterized protein</fullName>
    </submittedName>
</protein>
<keyword evidence="4" id="KW-1185">Reference proteome</keyword>
<keyword evidence="2" id="KW-1133">Transmembrane helix</keyword>
<dbReference type="AlphaFoldDB" id="A0AAD2CLA2"/>